<protein>
    <recommendedName>
        <fullName evidence="1">Antitoxin Xre/MbcA/ParS-like toxin-binding domain-containing protein</fullName>
    </recommendedName>
</protein>
<name>A0ABQ1LVH2_9SPHI</name>
<feature type="domain" description="Antitoxin Xre/MbcA/ParS-like toxin-binding" evidence="1">
    <location>
        <begin position="117"/>
        <end position="166"/>
    </location>
</feature>
<gene>
    <name evidence="2" type="ORF">GCM10011386_21630</name>
</gene>
<comment type="caution">
    <text evidence="2">The sequence shown here is derived from an EMBL/GenBank/DDBJ whole genome shotgun (WGS) entry which is preliminary data.</text>
</comment>
<evidence type="ECO:0000313" key="2">
    <source>
        <dbReference type="EMBL" id="GGC29265.1"/>
    </source>
</evidence>
<dbReference type="InterPro" id="IPR024467">
    <property type="entry name" value="Xre/MbcA/ParS-like_toxin-bd"/>
</dbReference>
<dbReference type="NCBIfam" id="TIGR02293">
    <property type="entry name" value="TAS_TIGR02293"/>
    <property type="match status" value="1"/>
</dbReference>
<dbReference type="InterPro" id="IPR011979">
    <property type="entry name" value="Antitox_Xre"/>
</dbReference>
<proteinExistence type="predicted"/>
<sequence>MFLKNDKLSLSLEKMSHMAASKKETKVYWDVVSLLGGKEVLGMGVKTEFDLITLSNEGLKRASLDALISFLGMPKKQFVESILDMSVKTIERKRSEDRLDRHTSSHIIEIAKVVEHAVMVFEDEDKVRDWLATPNRSMNGMRPLALFHMPTGLALVNTVLGRIEEGVYS</sequence>
<dbReference type="EMBL" id="BMIK01000006">
    <property type="protein sequence ID" value="GGC29265.1"/>
    <property type="molecule type" value="Genomic_DNA"/>
</dbReference>
<dbReference type="Pfam" id="PF09722">
    <property type="entry name" value="Xre_MbcA_ParS_C"/>
    <property type="match status" value="1"/>
</dbReference>
<evidence type="ECO:0000259" key="1">
    <source>
        <dbReference type="Pfam" id="PF09722"/>
    </source>
</evidence>
<keyword evidence="3" id="KW-1185">Reference proteome</keyword>
<dbReference type="Proteomes" id="UP000597338">
    <property type="component" value="Unassembled WGS sequence"/>
</dbReference>
<accession>A0ABQ1LVH2</accession>
<reference evidence="3" key="1">
    <citation type="journal article" date="2019" name="Int. J. Syst. Evol. Microbiol.">
        <title>The Global Catalogue of Microorganisms (GCM) 10K type strain sequencing project: providing services to taxonomists for standard genome sequencing and annotation.</title>
        <authorList>
            <consortium name="The Broad Institute Genomics Platform"/>
            <consortium name="The Broad Institute Genome Sequencing Center for Infectious Disease"/>
            <person name="Wu L."/>
            <person name="Ma J."/>
        </authorList>
    </citation>
    <scope>NUCLEOTIDE SEQUENCE [LARGE SCALE GENOMIC DNA]</scope>
    <source>
        <strain evidence="3">CGMCC 1.15342</strain>
    </source>
</reference>
<organism evidence="2 3">
    <name type="scientific">Parapedobacter defluvii</name>
    <dbReference type="NCBI Taxonomy" id="2045106"/>
    <lineage>
        <taxon>Bacteria</taxon>
        <taxon>Pseudomonadati</taxon>
        <taxon>Bacteroidota</taxon>
        <taxon>Sphingobacteriia</taxon>
        <taxon>Sphingobacteriales</taxon>
        <taxon>Sphingobacteriaceae</taxon>
        <taxon>Parapedobacter</taxon>
    </lineage>
</organism>
<evidence type="ECO:0000313" key="3">
    <source>
        <dbReference type="Proteomes" id="UP000597338"/>
    </source>
</evidence>